<proteinExistence type="predicted"/>
<dbReference type="RefSeq" id="WP_171085093.1">
    <property type="nucleotide sequence ID" value="NZ_BNBU01000002.1"/>
</dbReference>
<evidence type="ECO:0000313" key="2">
    <source>
        <dbReference type="EMBL" id="NVK80854.1"/>
    </source>
</evidence>
<dbReference type="Proteomes" id="UP000587462">
    <property type="component" value="Unassembled WGS sequence"/>
</dbReference>
<gene>
    <name evidence="2" type="ORF">HG542_24820</name>
</gene>
<comment type="caution">
    <text evidence="2">The sequence shown here is derived from an EMBL/GenBank/DDBJ whole genome shotgun (WGS) entry which is preliminary data.</text>
</comment>
<keyword evidence="1" id="KW-0812">Transmembrane</keyword>
<feature type="transmembrane region" description="Helical" evidence="1">
    <location>
        <begin position="70"/>
        <end position="90"/>
    </location>
</feature>
<protein>
    <recommendedName>
        <fullName evidence="4">ATP synthase protein I</fullName>
    </recommendedName>
</protein>
<organism evidence="2 3">
    <name type="scientific">Streptomyces morookaense</name>
    <name type="common">Streptoverticillium morookaense</name>
    <dbReference type="NCBI Taxonomy" id="1970"/>
    <lineage>
        <taxon>Bacteria</taxon>
        <taxon>Bacillati</taxon>
        <taxon>Actinomycetota</taxon>
        <taxon>Actinomycetes</taxon>
        <taxon>Kitasatosporales</taxon>
        <taxon>Streptomycetaceae</taxon>
        <taxon>Streptomyces</taxon>
    </lineage>
</organism>
<feature type="transmembrane region" description="Helical" evidence="1">
    <location>
        <begin position="96"/>
        <end position="115"/>
    </location>
</feature>
<feature type="transmembrane region" description="Helical" evidence="1">
    <location>
        <begin position="12"/>
        <end position="31"/>
    </location>
</feature>
<accession>A0A7Y7B8E8</accession>
<name>A0A7Y7B8E8_STRMO</name>
<keyword evidence="1" id="KW-1133">Transmembrane helix</keyword>
<keyword evidence="1" id="KW-0472">Membrane</keyword>
<sequence length="145" mass="14942">MQSNDARTLLQCAVPTAVSGIIAVAAALVLAGGKGGIGAAVGTLLAGGVMAMGLIVLQRTAKHLPHLFQSMGLVLFMTQFLLVAVFLAVFKHTTLFDTKAFAFALLAAVLVWIAAQTRAHMKAKVLYVDPESGDAQKPAPAGSPS</sequence>
<evidence type="ECO:0000256" key="1">
    <source>
        <dbReference type="SAM" id="Phobius"/>
    </source>
</evidence>
<keyword evidence="3" id="KW-1185">Reference proteome</keyword>
<evidence type="ECO:0008006" key="4">
    <source>
        <dbReference type="Google" id="ProtNLM"/>
    </source>
</evidence>
<dbReference type="EMBL" id="JABBXF010000065">
    <property type="protein sequence ID" value="NVK80854.1"/>
    <property type="molecule type" value="Genomic_DNA"/>
</dbReference>
<reference evidence="2 3" key="1">
    <citation type="submission" date="2020-04" db="EMBL/GenBank/DDBJ databases">
        <title>Draft Genome Sequence of Streptomyces morookaense DSM 40503, an 8-azaguanine-producing strain.</title>
        <authorList>
            <person name="Qi J."/>
            <person name="Gao J.-M."/>
        </authorList>
    </citation>
    <scope>NUCLEOTIDE SEQUENCE [LARGE SCALE GENOMIC DNA]</scope>
    <source>
        <strain evidence="2 3">DSM 40503</strain>
    </source>
</reference>
<evidence type="ECO:0000313" key="3">
    <source>
        <dbReference type="Proteomes" id="UP000587462"/>
    </source>
</evidence>
<feature type="transmembrane region" description="Helical" evidence="1">
    <location>
        <begin position="37"/>
        <end position="58"/>
    </location>
</feature>
<dbReference type="AlphaFoldDB" id="A0A7Y7B8E8"/>